<evidence type="ECO:0000313" key="1">
    <source>
        <dbReference type="EMBL" id="NEU05031.1"/>
    </source>
</evidence>
<evidence type="ECO:0000313" key="2">
    <source>
        <dbReference type="Proteomes" id="UP000481872"/>
    </source>
</evidence>
<dbReference type="EMBL" id="JAAGPU010000015">
    <property type="protein sequence ID" value="NEU05031.1"/>
    <property type="molecule type" value="Genomic_DNA"/>
</dbReference>
<accession>A0A6M0H591</accession>
<dbReference type="AlphaFoldDB" id="A0A6M0H591"/>
<protein>
    <submittedName>
        <fullName evidence="1">Uncharacterized protein</fullName>
    </submittedName>
</protein>
<dbReference type="Proteomes" id="UP000481872">
    <property type="component" value="Unassembled WGS sequence"/>
</dbReference>
<gene>
    <name evidence="1" type="ORF">G3M99_09230</name>
</gene>
<organism evidence="1 2">
    <name type="scientific">Clostridium senegalense</name>
    <dbReference type="NCBI Taxonomy" id="1465809"/>
    <lineage>
        <taxon>Bacteria</taxon>
        <taxon>Bacillati</taxon>
        <taxon>Bacillota</taxon>
        <taxon>Clostridia</taxon>
        <taxon>Eubacteriales</taxon>
        <taxon>Clostridiaceae</taxon>
        <taxon>Clostridium</taxon>
    </lineage>
</organism>
<comment type="caution">
    <text evidence="1">The sequence shown here is derived from an EMBL/GenBank/DDBJ whole genome shotgun (WGS) entry which is preliminary data.</text>
</comment>
<dbReference type="RefSeq" id="WP_199869954.1">
    <property type="nucleotide sequence ID" value="NZ_JAAGPU010000015.1"/>
</dbReference>
<proteinExistence type="predicted"/>
<name>A0A6M0H591_9CLOT</name>
<keyword evidence="2" id="KW-1185">Reference proteome</keyword>
<reference evidence="1 2" key="1">
    <citation type="submission" date="2020-02" db="EMBL/GenBank/DDBJ databases">
        <title>Genome assembly of a novel Clostridium senegalense strain.</title>
        <authorList>
            <person name="Gupta T.B."/>
            <person name="Jauregui R."/>
            <person name="Maclean P."/>
            <person name="Nawarathana A."/>
            <person name="Brightwell G."/>
        </authorList>
    </citation>
    <scope>NUCLEOTIDE SEQUENCE [LARGE SCALE GENOMIC DNA]</scope>
    <source>
        <strain evidence="1 2">AGRFS4</strain>
    </source>
</reference>
<sequence>MKKKNKILSIVMFLVLGVLILYIKPFVIASNNLITDNVDECSYRDAMLIKYKKPEEVIIIRNSEGKRVDKLIDIIDNLKVKRISAPKGSPIYLLYFTGTYKDKEGRSITETIEWIECYKENIIGFYKKYNSTPVFYKIQDKDFNMKKCIEEISLTDIK</sequence>